<reference evidence="8" key="1">
    <citation type="submission" date="2025-08" db="UniProtKB">
        <authorList>
            <consortium name="RefSeq"/>
        </authorList>
    </citation>
    <scope>IDENTIFICATION</scope>
    <source>
        <strain evidence="8">11010-0011.00</strain>
        <tissue evidence="8">Whole body</tissue>
    </source>
</reference>
<feature type="transmembrane region" description="Helical" evidence="6">
    <location>
        <begin position="269"/>
        <end position="291"/>
    </location>
</feature>
<evidence type="ECO:0000256" key="5">
    <source>
        <dbReference type="ARBA" id="ARBA00023136"/>
    </source>
</evidence>
<keyword evidence="4 6" id="KW-1133">Transmembrane helix</keyword>
<comment type="caution">
    <text evidence="6">Lacks conserved residue(s) required for the propagation of feature annotation.</text>
</comment>
<dbReference type="GO" id="GO:0050909">
    <property type="term" value="P:sensory perception of taste"/>
    <property type="evidence" value="ECO:0007669"/>
    <property type="project" value="InterPro"/>
</dbReference>
<dbReference type="AlphaFoldDB" id="A0A6J2U048"/>
<dbReference type="CTD" id="117501"/>
<keyword evidence="2 6" id="KW-1003">Cell membrane</keyword>
<gene>
    <name evidence="8" type="primary">LOC115628758</name>
</gene>
<keyword evidence="3 6" id="KW-0812">Transmembrane</keyword>
<comment type="similarity">
    <text evidence="6">Belongs to the insect chemoreceptor superfamily. Gustatory receptor (GR) family.</text>
</comment>
<accession>A0A6J2U048</accession>
<evidence type="ECO:0000256" key="2">
    <source>
        <dbReference type="ARBA" id="ARBA00022475"/>
    </source>
</evidence>
<proteinExistence type="inferred from homology"/>
<organism evidence="7 8">
    <name type="scientific">Drosophila lebanonensis</name>
    <name type="common">Fruit fly</name>
    <name type="synonym">Scaptodrosophila lebanonensis</name>
    <dbReference type="NCBI Taxonomy" id="7225"/>
    <lineage>
        <taxon>Eukaryota</taxon>
        <taxon>Metazoa</taxon>
        <taxon>Ecdysozoa</taxon>
        <taxon>Arthropoda</taxon>
        <taxon>Hexapoda</taxon>
        <taxon>Insecta</taxon>
        <taxon>Pterygota</taxon>
        <taxon>Neoptera</taxon>
        <taxon>Endopterygota</taxon>
        <taxon>Diptera</taxon>
        <taxon>Brachycera</taxon>
        <taxon>Muscomorpha</taxon>
        <taxon>Ephydroidea</taxon>
        <taxon>Drosophilidae</taxon>
        <taxon>Scaptodrosophila</taxon>
    </lineage>
</organism>
<keyword evidence="7" id="KW-1185">Reference proteome</keyword>
<evidence type="ECO:0000256" key="4">
    <source>
        <dbReference type="ARBA" id="ARBA00022989"/>
    </source>
</evidence>
<feature type="transmembrane region" description="Helical" evidence="6">
    <location>
        <begin position="145"/>
        <end position="167"/>
    </location>
</feature>
<evidence type="ECO:0000256" key="1">
    <source>
        <dbReference type="ARBA" id="ARBA00004651"/>
    </source>
</evidence>
<protein>
    <recommendedName>
        <fullName evidence="6">Gustatory receptor</fullName>
    </recommendedName>
</protein>
<feature type="transmembrane region" description="Helical" evidence="6">
    <location>
        <begin position="84"/>
        <end position="107"/>
    </location>
</feature>
<dbReference type="InterPro" id="IPR013604">
    <property type="entry name" value="7TM_chemorcpt"/>
</dbReference>
<dbReference type="GeneID" id="115628758"/>
<comment type="function">
    <text evidence="6">Gustatory receptor which mediates acceptance or avoidance behavior, depending on its substrates.</text>
</comment>
<sequence>MPAPALSFWQRHELKFYRYGHIYASIYGQAVIDYVPQRPMRPILKKLSIVYGHVLSLLLILVLPCYFGYHYQELTKTRDHRMQLLLYVSFSNTLIKLATVIVTYIANTVHFKAINHRCTLLRQRLEALFARSLCRSSRNRRRFEFFMYFKFCLINLMMIIQACGICALRGESWLRMLFAIYGFVLWNYTENMADYFYWISHSVLKYHRQLNVQLRTVSRQFRKLGALPRGGMLPHHCCRLCDRLALLRERFIEINALHEESLEMHQFQLLGLMLTTLINNLTNLFTLFNMLSKQSLEEISYPVLIYILYALGFYIDTYIVTLVNENIKEEMEHIALTVRRFTEQATLDVRLDQEIEHFSLQLLQWRQPYLCGLLHLDRRLVYLINVTAFSYFITLVQFDLYLGSANKV</sequence>
<dbReference type="GO" id="GO:0007165">
    <property type="term" value="P:signal transduction"/>
    <property type="evidence" value="ECO:0007669"/>
    <property type="project" value="UniProtKB-KW"/>
</dbReference>
<dbReference type="Proteomes" id="UP000504634">
    <property type="component" value="Unplaced"/>
</dbReference>
<keyword evidence="6" id="KW-0807">Transducer</keyword>
<keyword evidence="5 6" id="KW-0472">Membrane</keyword>
<evidence type="ECO:0000313" key="8">
    <source>
        <dbReference type="RefSeq" id="XP_030380833.1"/>
    </source>
</evidence>
<dbReference type="RefSeq" id="XP_030380833.1">
    <property type="nucleotide sequence ID" value="XM_030524973.1"/>
</dbReference>
<dbReference type="Pfam" id="PF08395">
    <property type="entry name" value="7tm_7"/>
    <property type="match status" value="1"/>
</dbReference>
<feature type="transmembrane region" description="Helical" evidence="6">
    <location>
        <begin position="303"/>
        <end position="323"/>
    </location>
</feature>
<evidence type="ECO:0000256" key="3">
    <source>
        <dbReference type="ARBA" id="ARBA00022692"/>
    </source>
</evidence>
<feature type="transmembrane region" description="Helical" evidence="6">
    <location>
        <begin position="47"/>
        <end position="69"/>
    </location>
</feature>
<comment type="subcellular location">
    <subcellularLocation>
        <location evidence="1 6">Cell membrane</location>
        <topology evidence="1 6">Multi-pass membrane protein</topology>
    </subcellularLocation>
</comment>
<feature type="transmembrane region" description="Helical" evidence="6">
    <location>
        <begin position="380"/>
        <end position="398"/>
    </location>
</feature>
<name>A0A6J2U048_DROLE</name>
<keyword evidence="6 8" id="KW-0675">Receptor</keyword>
<evidence type="ECO:0000256" key="6">
    <source>
        <dbReference type="RuleBase" id="RU363108"/>
    </source>
</evidence>
<dbReference type="GO" id="GO:0005886">
    <property type="term" value="C:plasma membrane"/>
    <property type="evidence" value="ECO:0007669"/>
    <property type="project" value="UniProtKB-SubCell"/>
</dbReference>
<dbReference type="OrthoDB" id="8021733at2759"/>
<evidence type="ECO:0000313" key="7">
    <source>
        <dbReference type="Proteomes" id="UP000504634"/>
    </source>
</evidence>